<gene>
    <name evidence="1" type="ORF">ACFFX0_05950</name>
</gene>
<sequence>MALAAPWSSATASSTAVLPCVSIFLEEVVTQYLSYGHPEGPLTVNTTMTLSNPLELHPEATG</sequence>
<name>A0ABV5FVS9_9MICC</name>
<keyword evidence="2" id="KW-1185">Reference proteome</keyword>
<organism evidence="1 2">
    <name type="scientific">Citricoccus parietis</name>
    <dbReference type="NCBI Taxonomy" id="592307"/>
    <lineage>
        <taxon>Bacteria</taxon>
        <taxon>Bacillati</taxon>
        <taxon>Actinomycetota</taxon>
        <taxon>Actinomycetes</taxon>
        <taxon>Micrococcales</taxon>
        <taxon>Micrococcaceae</taxon>
        <taxon>Citricoccus</taxon>
    </lineage>
</organism>
<comment type="caution">
    <text evidence="1">The sequence shown here is derived from an EMBL/GenBank/DDBJ whole genome shotgun (WGS) entry which is preliminary data.</text>
</comment>
<reference evidence="1 2" key="1">
    <citation type="submission" date="2024-09" db="EMBL/GenBank/DDBJ databases">
        <authorList>
            <person name="Sun Q."/>
            <person name="Mori K."/>
        </authorList>
    </citation>
    <scope>NUCLEOTIDE SEQUENCE [LARGE SCALE GENOMIC DNA]</scope>
    <source>
        <strain evidence="1 2">CCM 7609</strain>
    </source>
</reference>
<evidence type="ECO:0000313" key="2">
    <source>
        <dbReference type="Proteomes" id="UP001589575"/>
    </source>
</evidence>
<accession>A0ABV5FVS9</accession>
<dbReference type="EMBL" id="JBHMFI010000001">
    <property type="protein sequence ID" value="MFB9070761.1"/>
    <property type="molecule type" value="Genomic_DNA"/>
</dbReference>
<dbReference type="Proteomes" id="UP001589575">
    <property type="component" value="Unassembled WGS sequence"/>
</dbReference>
<evidence type="ECO:0000313" key="1">
    <source>
        <dbReference type="EMBL" id="MFB9070761.1"/>
    </source>
</evidence>
<proteinExistence type="predicted"/>
<protein>
    <submittedName>
        <fullName evidence="1">Uncharacterized protein</fullName>
    </submittedName>
</protein>